<organism evidence="1">
    <name type="scientific">Anguilla anguilla</name>
    <name type="common">European freshwater eel</name>
    <name type="synonym">Muraena anguilla</name>
    <dbReference type="NCBI Taxonomy" id="7936"/>
    <lineage>
        <taxon>Eukaryota</taxon>
        <taxon>Metazoa</taxon>
        <taxon>Chordata</taxon>
        <taxon>Craniata</taxon>
        <taxon>Vertebrata</taxon>
        <taxon>Euteleostomi</taxon>
        <taxon>Actinopterygii</taxon>
        <taxon>Neopterygii</taxon>
        <taxon>Teleostei</taxon>
        <taxon>Anguilliformes</taxon>
        <taxon>Anguillidae</taxon>
        <taxon>Anguilla</taxon>
    </lineage>
</organism>
<dbReference type="EMBL" id="GBXM01098949">
    <property type="protein sequence ID" value="JAH09628.1"/>
    <property type="molecule type" value="Transcribed_RNA"/>
</dbReference>
<dbReference type="EMBL" id="GBXM01091750">
    <property type="protein sequence ID" value="JAH16827.1"/>
    <property type="molecule type" value="Transcribed_RNA"/>
</dbReference>
<reference evidence="1" key="2">
    <citation type="journal article" date="2015" name="Fish Shellfish Immunol.">
        <title>Early steps in the European eel (Anguilla anguilla)-Vibrio vulnificus interaction in the gills: Role of the RtxA13 toxin.</title>
        <authorList>
            <person name="Callol A."/>
            <person name="Pajuelo D."/>
            <person name="Ebbesson L."/>
            <person name="Teles M."/>
            <person name="MacKenzie S."/>
            <person name="Amaro C."/>
        </authorList>
    </citation>
    <scope>NUCLEOTIDE SEQUENCE</scope>
</reference>
<proteinExistence type="predicted"/>
<dbReference type="AlphaFoldDB" id="A0A0E9Q0G0"/>
<name>A0A0E9Q0G0_ANGAN</name>
<sequence length="22" mass="2399">MAFSVALWTSGLIEGTAIKKQF</sequence>
<accession>A0A0E9Q0G0</accession>
<evidence type="ECO:0000313" key="1">
    <source>
        <dbReference type="EMBL" id="JAH09628.1"/>
    </source>
</evidence>
<protein>
    <submittedName>
        <fullName evidence="1">Uncharacterized protein</fullName>
    </submittedName>
</protein>
<reference evidence="1" key="1">
    <citation type="submission" date="2014-11" db="EMBL/GenBank/DDBJ databases">
        <authorList>
            <person name="Amaro Gonzalez C."/>
        </authorList>
    </citation>
    <scope>NUCLEOTIDE SEQUENCE</scope>
</reference>